<name>Q01RW3_SOLUE</name>
<dbReference type="InParanoid" id="Q01RW3"/>
<dbReference type="InterPro" id="IPR043129">
    <property type="entry name" value="ATPase_NBD"/>
</dbReference>
<dbReference type="PANTHER" id="PTHR30005:SF0">
    <property type="entry name" value="RETROGRADE REGULATION PROTEIN 2"/>
    <property type="match status" value="1"/>
</dbReference>
<proteinExistence type="predicted"/>
<reference evidence="4" key="1">
    <citation type="submission" date="2006-10" db="EMBL/GenBank/DDBJ databases">
        <title>Complete sequence of Solibacter usitatus Ellin6076.</title>
        <authorList>
            <consortium name="US DOE Joint Genome Institute"/>
            <person name="Copeland A."/>
            <person name="Lucas S."/>
            <person name="Lapidus A."/>
            <person name="Barry K."/>
            <person name="Detter J.C."/>
            <person name="Glavina del Rio T."/>
            <person name="Hammon N."/>
            <person name="Israni S."/>
            <person name="Dalin E."/>
            <person name="Tice H."/>
            <person name="Pitluck S."/>
            <person name="Thompson L.S."/>
            <person name="Brettin T."/>
            <person name="Bruce D."/>
            <person name="Han C."/>
            <person name="Tapia R."/>
            <person name="Gilna P."/>
            <person name="Schmutz J."/>
            <person name="Larimer F."/>
            <person name="Land M."/>
            <person name="Hauser L."/>
            <person name="Kyrpides N."/>
            <person name="Mikhailova N."/>
            <person name="Janssen P.H."/>
            <person name="Kuske C.R."/>
            <person name="Richardson P."/>
        </authorList>
    </citation>
    <scope>NUCLEOTIDE SEQUENCE</scope>
    <source>
        <strain evidence="4">Ellin6076</strain>
    </source>
</reference>
<dbReference type="Gene3D" id="1.10.3210.10">
    <property type="entry name" value="Hypothetical protein af1432"/>
    <property type="match status" value="1"/>
</dbReference>
<dbReference type="InterPro" id="IPR048950">
    <property type="entry name" value="Ppx_GppA_C"/>
</dbReference>
<dbReference type="FunCoup" id="Q01RW3">
    <property type="interactions" value="373"/>
</dbReference>
<dbReference type="PIRSF" id="PIRSF001267">
    <property type="entry name" value="Pyrophosphatase_GppA_Ppx"/>
    <property type="match status" value="1"/>
</dbReference>
<dbReference type="EMBL" id="CP000473">
    <property type="protein sequence ID" value="ABJ87607.1"/>
    <property type="molecule type" value="Genomic_DNA"/>
</dbReference>
<organism evidence="4">
    <name type="scientific">Solibacter usitatus (strain Ellin6076)</name>
    <dbReference type="NCBI Taxonomy" id="234267"/>
    <lineage>
        <taxon>Bacteria</taxon>
        <taxon>Pseudomonadati</taxon>
        <taxon>Acidobacteriota</taxon>
        <taxon>Terriglobia</taxon>
        <taxon>Bryobacterales</taxon>
        <taxon>Solibacteraceae</taxon>
        <taxon>Candidatus Solibacter</taxon>
    </lineage>
</organism>
<accession>Q01RW3</accession>
<gene>
    <name evidence="4" type="ordered locus">Acid_6686</name>
</gene>
<dbReference type="InterPro" id="IPR050273">
    <property type="entry name" value="GppA/Ppx_hydrolase"/>
</dbReference>
<dbReference type="InterPro" id="IPR030673">
    <property type="entry name" value="PyroPPase_GppA_Ppx"/>
</dbReference>
<feature type="domain" description="Ppx/GppA phosphatase N-terminal" evidence="2">
    <location>
        <begin position="21"/>
        <end position="305"/>
    </location>
</feature>
<dbReference type="STRING" id="234267.Acid_6686"/>
<evidence type="ECO:0000256" key="1">
    <source>
        <dbReference type="ARBA" id="ARBA00022801"/>
    </source>
</evidence>
<dbReference type="AlphaFoldDB" id="Q01RW3"/>
<protein>
    <submittedName>
        <fullName evidence="4">Ppx/GppA phosphatase</fullName>
    </submittedName>
</protein>
<sequence>MPRYAAIDIGSNSIRMEAAEVVPGLPTRILASDREVTRLGESVFRTGAVSEEYIKATCTVLSRMAELYRKLDVVGVRAVATSAIRDTRNQREFLARAAEAAGTSVEIISGREEARLIHLGVESVWPQADKRVLIIDIGGGSAEIIAADRGRLIEAYSKPLGAVRLRESFLKDDPPGGRQLHQMREYIQAKLDTAVRRLGHTGWDRVIATSATASAVASAVARAPRSKRDEVDRLRVTTSQVRKLYARISELGLTARRKVTGIGPRRAEIIVPGVAVLLEFLQEFHLPAFSYSRAGVRDGIIADLAARNVGAELSRLNRDQRREVEELGRRYGVSLEHARKVADLANLLFCALQPLHHLPTGCGKLLEAAAYLLDVGHYVSSVSHHKHSYYVVSNSDMAGFTDRERFLIAALCRYHRKSLPSQVHGIYQALSADERRMLMLLIPILRLAYNLNRSREHRIRGVDCRLRDGEVVLQVRSNGDIDLEQWAAERAGEVFQQIYNRPMTVVKSKES</sequence>
<dbReference type="GO" id="GO:0016462">
    <property type="term" value="F:pyrophosphatase activity"/>
    <property type="evidence" value="ECO:0007669"/>
    <property type="project" value="TreeGrafter"/>
</dbReference>
<dbReference type="HOGENOM" id="CLU_025908_4_2_0"/>
<dbReference type="KEGG" id="sus:Acid_6686"/>
<dbReference type="eggNOG" id="COG0248">
    <property type="taxonomic scope" value="Bacteria"/>
</dbReference>
<evidence type="ECO:0000313" key="4">
    <source>
        <dbReference type="EMBL" id="ABJ87607.1"/>
    </source>
</evidence>
<feature type="domain" description="Ppx/GppA phosphatase C-terminal" evidence="3">
    <location>
        <begin position="322"/>
        <end position="475"/>
    </location>
</feature>
<dbReference type="CDD" id="cd24006">
    <property type="entry name" value="ASKHA_NBD_PPX_GppA"/>
    <property type="match status" value="1"/>
</dbReference>
<dbReference type="Gene3D" id="3.30.420.150">
    <property type="entry name" value="Exopolyphosphatase. Domain 2"/>
    <property type="match status" value="1"/>
</dbReference>
<dbReference type="Pfam" id="PF02541">
    <property type="entry name" value="Ppx-GppA"/>
    <property type="match status" value="1"/>
</dbReference>
<dbReference type="InterPro" id="IPR003695">
    <property type="entry name" value="Ppx_GppA_N"/>
</dbReference>
<dbReference type="Pfam" id="PF21447">
    <property type="entry name" value="Ppx-GppA_III"/>
    <property type="match status" value="1"/>
</dbReference>
<dbReference type="Gene3D" id="3.30.420.40">
    <property type="match status" value="1"/>
</dbReference>
<dbReference type="SUPFAM" id="SSF53067">
    <property type="entry name" value="Actin-like ATPase domain"/>
    <property type="match status" value="2"/>
</dbReference>
<dbReference type="PANTHER" id="PTHR30005">
    <property type="entry name" value="EXOPOLYPHOSPHATASE"/>
    <property type="match status" value="1"/>
</dbReference>
<evidence type="ECO:0000259" key="2">
    <source>
        <dbReference type="Pfam" id="PF02541"/>
    </source>
</evidence>
<dbReference type="SUPFAM" id="SSF109604">
    <property type="entry name" value="HD-domain/PDEase-like"/>
    <property type="match status" value="1"/>
</dbReference>
<evidence type="ECO:0000259" key="3">
    <source>
        <dbReference type="Pfam" id="PF21447"/>
    </source>
</evidence>
<keyword evidence="1" id="KW-0378">Hydrolase</keyword>